<sequence length="232" mass="27755">MKINFKIVVVLLILKISTPLFSQEAKEKDSIPLSERYIVFEGDTLLIALNEVLLLKKLKFKTSYDRRYYYWFRKKTLKAYPYAKLAAERLNVLNERLEKIKSKRRKRIYTKRIQKYFEKELTDQLRKLTRTEGRILIKLIHRQTGETAFSLIKDLRSGWKAFWYNTAAGLYKLSLKDEYDPVNNEEDYLIEDILQRAFVDGVLEEQSSKLDFNYLELSKKWIDAPKPTQKKH</sequence>
<dbReference type="PATRIC" id="fig|1622118.3.peg.889"/>
<dbReference type="AlphaFoldDB" id="A0A109RPE7"/>
<dbReference type="EMBL" id="CP013355">
    <property type="protein sequence ID" value="AMC10497.1"/>
    <property type="molecule type" value="Genomic_DNA"/>
</dbReference>
<name>A0A109RPE7_9FLAO</name>
<organism evidence="1 2">
    <name type="scientific">Lutibacter profundi</name>
    <dbReference type="NCBI Taxonomy" id="1622118"/>
    <lineage>
        <taxon>Bacteria</taxon>
        <taxon>Pseudomonadati</taxon>
        <taxon>Bacteroidota</taxon>
        <taxon>Flavobacteriia</taxon>
        <taxon>Flavobacteriales</taxon>
        <taxon>Flavobacteriaceae</taxon>
        <taxon>Lutibacter</taxon>
    </lineage>
</organism>
<dbReference type="Pfam" id="PF14127">
    <property type="entry name" value="DUF4294"/>
    <property type="match status" value="1"/>
</dbReference>
<dbReference type="Proteomes" id="UP000059672">
    <property type="component" value="Chromosome"/>
</dbReference>
<dbReference type="OrthoDB" id="1491885at2"/>
<dbReference type="KEGG" id="lut:Lupro_04220"/>
<gene>
    <name evidence="1" type="ORF">Lupro_04220</name>
</gene>
<reference evidence="2" key="1">
    <citation type="submission" date="2015-12" db="EMBL/GenBank/DDBJ databases">
        <title>Complete genome sequence of Lutibacter profundus strain LP1.</title>
        <authorList>
            <person name="Wissuwa J."/>
            <person name="Le Moine Bauer S."/>
            <person name="Stokke R."/>
            <person name="Dahle H."/>
            <person name="Steen I.H."/>
        </authorList>
    </citation>
    <scope>NUCLEOTIDE SEQUENCE [LARGE SCALE GENOMIC DNA]</scope>
    <source>
        <strain evidence="2">LP1</strain>
    </source>
</reference>
<accession>A0A109RPE7</accession>
<dbReference type="RefSeq" id="WP_068206585.1">
    <property type="nucleotide sequence ID" value="NZ_CP013355.1"/>
</dbReference>
<evidence type="ECO:0000313" key="2">
    <source>
        <dbReference type="Proteomes" id="UP000059672"/>
    </source>
</evidence>
<dbReference type="STRING" id="1622118.Lupro_04220"/>
<keyword evidence="2" id="KW-1185">Reference proteome</keyword>
<evidence type="ECO:0000313" key="1">
    <source>
        <dbReference type="EMBL" id="AMC10497.1"/>
    </source>
</evidence>
<proteinExistence type="predicted"/>
<dbReference type="InterPro" id="IPR025636">
    <property type="entry name" value="DUF4294"/>
</dbReference>
<reference evidence="1 2" key="2">
    <citation type="journal article" date="2016" name="Int. J. Syst. Evol. Microbiol.">
        <title>Lutibacter profundi sp. nov., isolated from a deep-sea hydrothermal system on the Arctic Mid-Ocean Ridge and emended description of the genus Lutibacter.</title>
        <authorList>
            <person name="Le Moine Bauer S."/>
            <person name="Roalkvam I."/>
            <person name="Steen I.H."/>
            <person name="Dahle H."/>
        </authorList>
    </citation>
    <scope>NUCLEOTIDE SEQUENCE [LARGE SCALE GENOMIC DNA]</scope>
    <source>
        <strain evidence="1 2">LP1</strain>
    </source>
</reference>
<evidence type="ECO:0008006" key="3">
    <source>
        <dbReference type="Google" id="ProtNLM"/>
    </source>
</evidence>
<protein>
    <recommendedName>
        <fullName evidence="3">DUF4294 domain-containing protein</fullName>
    </recommendedName>
</protein>